<comment type="caution">
    <text evidence="1">The sequence shown here is derived from an EMBL/GenBank/DDBJ whole genome shotgun (WGS) entry which is preliminary data.</text>
</comment>
<reference evidence="1 2" key="1">
    <citation type="submission" date="2016-05" db="EMBL/GenBank/DDBJ databases">
        <title>Microbial solvent formation.</title>
        <authorList>
            <person name="Poehlein A."/>
            <person name="Montoya Solano J.D."/>
            <person name="Flitsch S."/>
            <person name="Krabben P."/>
            <person name="Duerre P."/>
            <person name="Daniel R."/>
        </authorList>
    </citation>
    <scope>NUCLEOTIDE SEQUENCE [LARGE SCALE GENOMIC DNA]</scope>
    <source>
        <strain evidence="1 2">DSM 2619</strain>
    </source>
</reference>
<organism evidence="1 2">
    <name type="scientific">Clostridium puniceum</name>
    <dbReference type="NCBI Taxonomy" id="29367"/>
    <lineage>
        <taxon>Bacteria</taxon>
        <taxon>Bacillati</taxon>
        <taxon>Bacillota</taxon>
        <taxon>Clostridia</taxon>
        <taxon>Eubacteriales</taxon>
        <taxon>Clostridiaceae</taxon>
        <taxon>Clostridium</taxon>
    </lineage>
</organism>
<evidence type="ECO:0000313" key="2">
    <source>
        <dbReference type="Proteomes" id="UP000190890"/>
    </source>
</evidence>
<protein>
    <submittedName>
        <fullName evidence="1">Uncharacterized protein</fullName>
    </submittedName>
</protein>
<dbReference type="EMBL" id="LZZM01000029">
    <property type="protein sequence ID" value="OOM82125.1"/>
    <property type="molecule type" value="Genomic_DNA"/>
</dbReference>
<dbReference type="STRING" id="29367.CLPUN_05040"/>
<accession>A0A1S8TXI3</accession>
<dbReference type="AlphaFoldDB" id="A0A1S8TXI3"/>
<gene>
    <name evidence="1" type="ORF">CLPUN_05040</name>
</gene>
<evidence type="ECO:0000313" key="1">
    <source>
        <dbReference type="EMBL" id="OOM82125.1"/>
    </source>
</evidence>
<dbReference type="Proteomes" id="UP000190890">
    <property type="component" value="Unassembled WGS sequence"/>
</dbReference>
<dbReference type="OrthoDB" id="10007011at2"/>
<name>A0A1S8TXI3_9CLOT</name>
<dbReference type="RefSeq" id="WP_077845804.1">
    <property type="nucleotide sequence ID" value="NZ_LZZM01000029.1"/>
</dbReference>
<proteinExistence type="predicted"/>
<keyword evidence="2" id="KW-1185">Reference proteome</keyword>
<sequence length="93" mass="11199">MKEFDFKSYAEEFVKRQEKFLFERLSGINNEYVGFKIQLSLPTTDASKWNELTFKGEYHYSFIGVNNKEDLDRYLKEGYNICKKESLEKFRSL</sequence>